<evidence type="ECO:0000256" key="3">
    <source>
        <dbReference type="ARBA" id="ARBA00006206"/>
    </source>
</evidence>
<evidence type="ECO:0000256" key="2">
    <source>
        <dbReference type="ARBA" id="ARBA00005028"/>
    </source>
</evidence>
<evidence type="ECO:0000256" key="10">
    <source>
        <dbReference type="PIRSR" id="PIRSR005096-2"/>
    </source>
</evidence>
<dbReference type="InterPro" id="IPR047215">
    <property type="entry name" value="Galactose_mutarotase-like"/>
</dbReference>
<feature type="active site" description="Proton donor" evidence="9">
    <location>
        <position position="179"/>
    </location>
</feature>
<evidence type="ECO:0000256" key="6">
    <source>
        <dbReference type="ARBA" id="ARBA00023235"/>
    </source>
</evidence>
<reference evidence="12 13" key="1">
    <citation type="submission" date="2016-02" db="EMBL/GenBank/DDBJ databases">
        <title>Genome sequence of Clostridium thermobutyricum DSM 4928.</title>
        <authorList>
            <person name="Poehlein A."/>
            <person name="Daniel R."/>
        </authorList>
    </citation>
    <scope>NUCLEOTIDE SEQUENCE [LARGE SCALE GENOMIC DNA]</scope>
    <source>
        <strain evidence="12 13">DSM 4928</strain>
    </source>
</reference>
<feature type="binding site" evidence="10">
    <location>
        <position position="251"/>
    </location>
    <ligand>
        <name>beta-D-galactose</name>
        <dbReference type="ChEBI" id="CHEBI:27667"/>
    </ligand>
</feature>
<evidence type="ECO:0000256" key="11">
    <source>
        <dbReference type="PIRSR" id="PIRSR005096-3"/>
    </source>
</evidence>
<dbReference type="GO" id="GO:0005737">
    <property type="term" value="C:cytoplasm"/>
    <property type="evidence" value="ECO:0007669"/>
    <property type="project" value="TreeGrafter"/>
</dbReference>
<dbReference type="RefSeq" id="WP_080023290.1">
    <property type="nucleotide sequence ID" value="NZ_LTAY01000051.1"/>
</dbReference>
<dbReference type="NCBIfam" id="NF008277">
    <property type="entry name" value="PRK11055.1"/>
    <property type="match status" value="1"/>
</dbReference>
<feature type="active site" description="Proton acceptor" evidence="9">
    <location>
        <position position="312"/>
    </location>
</feature>
<dbReference type="Proteomes" id="UP000191448">
    <property type="component" value="Unassembled WGS sequence"/>
</dbReference>
<comment type="similarity">
    <text evidence="3 8">Belongs to the aldose epimerase family.</text>
</comment>
<accession>A0A1V4STM4</accession>
<dbReference type="GO" id="GO:0006006">
    <property type="term" value="P:glucose metabolic process"/>
    <property type="evidence" value="ECO:0007669"/>
    <property type="project" value="TreeGrafter"/>
</dbReference>
<protein>
    <recommendedName>
        <fullName evidence="5 8">Aldose 1-epimerase</fullName>
        <ecNumber evidence="4 8">5.1.3.3</ecNumber>
    </recommendedName>
</protein>
<feature type="binding site" evidence="11">
    <location>
        <begin position="179"/>
        <end position="181"/>
    </location>
    <ligand>
        <name>beta-D-galactose</name>
        <dbReference type="ChEBI" id="CHEBI:27667"/>
    </ligand>
</feature>
<dbReference type="GO" id="GO:0004034">
    <property type="term" value="F:aldose 1-epimerase activity"/>
    <property type="evidence" value="ECO:0007669"/>
    <property type="project" value="UniProtKB-EC"/>
</dbReference>
<proteinExistence type="inferred from homology"/>
<evidence type="ECO:0000256" key="8">
    <source>
        <dbReference type="PIRNR" id="PIRNR005096"/>
    </source>
</evidence>
<comment type="pathway">
    <text evidence="2 8">Carbohydrate metabolism; hexose metabolism.</text>
</comment>
<dbReference type="InterPro" id="IPR018052">
    <property type="entry name" value="Ald1_epimerase_CS"/>
</dbReference>
<dbReference type="EC" id="5.1.3.3" evidence="4 8"/>
<organism evidence="12 13">
    <name type="scientific">Clostridium thermobutyricum DSM 4928</name>
    <dbReference type="NCBI Taxonomy" id="1121339"/>
    <lineage>
        <taxon>Bacteria</taxon>
        <taxon>Bacillati</taxon>
        <taxon>Bacillota</taxon>
        <taxon>Clostridia</taxon>
        <taxon>Eubacteriales</taxon>
        <taxon>Clostridiaceae</taxon>
        <taxon>Clostridium</taxon>
    </lineage>
</organism>
<gene>
    <name evidence="12" type="primary">mro</name>
    <name evidence="12" type="ORF">CLTHE_20780</name>
</gene>
<dbReference type="InterPro" id="IPR014718">
    <property type="entry name" value="GH-type_carb-bd"/>
</dbReference>
<dbReference type="CDD" id="cd09019">
    <property type="entry name" value="galactose_mutarotase_like"/>
    <property type="match status" value="1"/>
</dbReference>
<evidence type="ECO:0000256" key="5">
    <source>
        <dbReference type="ARBA" id="ARBA00014165"/>
    </source>
</evidence>
<dbReference type="PROSITE" id="PS00545">
    <property type="entry name" value="ALDOSE_1_EPIMERASE"/>
    <property type="match status" value="1"/>
</dbReference>
<dbReference type="AlphaFoldDB" id="A0A1V4STM4"/>
<comment type="caution">
    <text evidence="12">The sequence shown here is derived from an EMBL/GenBank/DDBJ whole genome shotgun (WGS) entry which is preliminary data.</text>
</comment>
<comment type="catalytic activity">
    <reaction evidence="1 8">
        <text>alpha-D-glucose = beta-D-glucose</text>
        <dbReference type="Rhea" id="RHEA:10264"/>
        <dbReference type="ChEBI" id="CHEBI:15903"/>
        <dbReference type="ChEBI" id="CHEBI:17925"/>
        <dbReference type="EC" id="5.1.3.3"/>
    </reaction>
</comment>
<sequence length="347" mass="39824">MKLKRESIGKLGDEEIIKYSVDNEKGLKVSILNLGATITEIKTVDRNGEFEHIVLSYEDEKNYIENPSYYGATVGRTAGRIDKGRFTLNDNEYILNKNYGVNSGHGGSVGFNKKIWNVNAIETKEKITLEFSYLSKDLEEGYPGNLEIKVSYEITEDNKLIFKIRGVSDKDTLMNITNHCYFNLSGDYKEDILNHTLKMNCDRFLAIDENGGVTGEIIPVNNTEFDFIEEKKIGQDIEGLSKQMKLGYGYDHPFMFNENEKGNIELYDEKSGRYMKITTEYPCVVVYSQNFIDSLVLKEGKETKRRNGICLEVQYPPIGYNESFKEFSILKAHEIFNKETIYEFGVK</sequence>
<dbReference type="OrthoDB" id="9779408at2"/>
<dbReference type="Pfam" id="PF01263">
    <property type="entry name" value="Aldose_epim"/>
    <property type="match status" value="1"/>
</dbReference>
<name>A0A1V4STM4_9CLOT</name>
<dbReference type="InterPro" id="IPR015443">
    <property type="entry name" value="Aldose_1-epimerase"/>
</dbReference>
<evidence type="ECO:0000313" key="12">
    <source>
        <dbReference type="EMBL" id="OPX47241.1"/>
    </source>
</evidence>
<dbReference type="Gene3D" id="2.70.98.10">
    <property type="match status" value="1"/>
</dbReference>
<dbReference type="InterPro" id="IPR011013">
    <property type="entry name" value="Gal_mutarotase_sf_dom"/>
</dbReference>
<evidence type="ECO:0000256" key="9">
    <source>
        <dbReference type="PIRSR" id="PIRSR005096-1"/>
    </source>
</evidence>
<evidence type="ECO:0000256" key="4">
    <source>
        <dbReference type="ARBA" id="ARBA00013185"/>
    </source>
</evidence>
<dbReference type="PIRSF" id="PIRSF005096">
    <property type="entry name" value="GALM"/>
    <property type="match status" value="1"/>
</dbReference>
<dbReference type="SUPFAM" id="SSF74650">
    <property type="entry name" value="Galactose mutarotase-like"/>
    <property type="match status" value="1"/>
</dbReference>
<dbReference type="PANTHER" id="PTHR10091">
    <property type="entry name" value="ALDOSE-1-EPIMERASE"/>
    <property type="match status" value="1"/>
</dbReference>
<keyword evidence="7 8" id="KW-0119">Carbohydrate metabolism</keyword>
<keyword evidence="6 8" id="KW-0413">Isomerase</keyword>
<evidence type="ECO:0000256" key="7">
    <source>
        <dbReference type="ARBA" id="ARBA00023277"/>
    </source>
</evidence>
<dbReference type="EMBL" id="LTAY01000051">
    <property type="protein sequence ID" value="OPX47241.1"/>
    <property type="molecule type" value="Genomic_DNA"/>
</dbReference>
<evidence type="ECO:0000313" key="13">
    <source>
        <dbReference type="Proteomes" id="UP000191448"/>
    </source>
</evidence>
<dbReference type="PANTHER" id="PTHR10091:SF0">
    <property type="entry name" value="GALACTOSE MUTAROTASE"/>
    <property type="match status" value="1"/>
</dbReference>
<evidence type="ECO:0000256" key="1">
    <source>
        <dbReference type="ARBA" id="ARBA00001614"/>
    </source>
</evidence>
<dbReference type="InterPro" id="IPR008183">
    <property type="entry name" value="Aldose_1/G6P_1-epimerase"/>
</dbReference>
<dbReference type="UniPathway" id="UPA00242"/>
<dbReference type="GO" id="GO:0033499">
    <property type="term" value="P:galactose catabolic process via UDP-galactose, Leloir pathway"/>
    <property type="evidence" value="ECO:0007669"/>
    <property type="project" value="TreeGrafter"/>
</dbReference>
<dbReference type="GO" id="GO:0030246">
    <property type="term" value="F:carbohydrate binding"/>
    <property type="evidence" value="ECO:0007669"/>
    <property type="project" value="InterPro"/>
</dbReference>